<proteinExistence type="predicted"/>
<organism evidence="2 3">
    <name type="scientific">Ceraceosorus guamensis</name>
    <dbReference type="NCBI Taxonomy" id="1522189"/>
    <lineage>
        <taxon>Eukaryota</taxon>
        <taxon>Fungi</taxon>
        <taxon>Dikarya</taxon>
        <taxon>Basidiomycota</taxon>
        <taxon>Ustilaginomycotina</taxon>
        <taxon>Exobasidiomycetes</taxon>
        <taxon>Ceraceosorales</taxon>
        <taxon>Ceraceosoraceae</taxon>
        <taxon>Ceraceosorus</taxon>
    </lineage>
</organism>
<gene>
    <name evidence="2" type="ORF">IE81DRAFT_63428</name>
</gene>
<evidence type="ECO:0000313" key="2">
    <source>
        <dbReference type="EMBL" id="PWN38945.1"/>
    </source>
</evidence>
<dbReference type="GeneID" id="37039364"/>
<dbReference type="RefSeq" id="XP_025366105.1">
    <property type="nucleotide sequence ID" value="XM_025517494.1"/>
</dbReference>
<accession>A0A316VTW7</accession>
<keyword evidence="3" id="KW-1185">Reference proteome</keyword>
<feature type="compositionally biased region" description="Low complexity" evidence="1">
    <location>
        <begin position="22"/>
        <end position="39"/>
    </location>
</feature>
<dbReference type="InParanoid" id="A0A316VTW7"/>
<protein>
    <submittedName>
        <fullName evidence="2">Uncharacterized protein</fullName>
    </submittedName>
</protein>
<dbReference type="AlphaFoldDB" id="A0A316VTW7"/>
<sequence length="147" mass="15247">MHAAATTTLQAVTASTTITTTTTETTSTTVTADTAQTAVAPPPPQGQDATFLRIEGSTETIFEGFVNSKAKTFNFPAGPLVCDSRVGAGGSVITAIADLGLPVRVTPTYNAEGVILGRVKNDEAGQGPYEWVSGAKAVWMPWLTRAC</sequence>
<name>A0A316VTW7_9BASI</name>
<dbReference type="Proteomes" id="UP000245783">
    <property type="component" value="Unassembled WGS sequence"/>
</dbReference>
<dbReference type="EMBL" id="KZ819513">
    <property type="protein sequence ID" value="PWN38945.1"/>
    <property type="molecule type" value="Genomic_DNA"/>
</dbReference>
<evidence type="ECO:0000313" key="3">
    <source>
        <dbReference type="Proteomes" id="UP000245783"/>
    </source>
</evidence>
<feature type="region of interest" description="Disordered" evidence="1">
    <location>
        <begin position="22"/>
        <end position="46"/>
    </location>
</feature>
<reference evidence="2 3" key="1">
    <citation type="journal article" date="2018" name="Mol. Biol. Evol.">
        <title>Broad Genomic Sampling Reveals a Smut Pathogenic Ancestry of the Fungal Clade Ustilaginomycotina.</title>
        <authorList>
            <person name="Kijpornyongpan T."/>
            <person name="Mondo S.J."/>
            <person name="Barry K."/>
            <person name="Sandor L."/>
            <person name="Lee J."/>
            <person name="Lipzen A."/>
            <person name="Pangilinan J."/>
            <person name="LaButti K."/>
            <person name="Hainaut M."/>
            <person name="Henrissat B."/>
            <person name="Grigoriev I.V."/>
            <person name="Spatafora J.W."/>
            <person name="Aime M.C."/>
        </authorList>
    </citation>
    <scope>NUCLEOTIDE SEQUENCE [LARGE SCALE GENOMIC DNA]</scope>
    <source>
        <strain evidence="2 3">MCA 4658</strain>
    </source>
</reference>
<evidence type="ECO:0000256" key="1">
    <source>
        <dbReference type="SAM" id="MobiDB-lite"/>
    </source>
</evidence>